<feature type="chain" id="PRO_5001829462" evidence="2">
    <location>
        <begin position="21"/>
        <end position="119"/>
    </location>
</feature>
<organism evidence="3 4">
    <name type="scientific">Stegodyphus mimosarum</name>
    <name type="common">African social velvet spider</name>
    <dbReference type="NCBI Taxonomy" id="407821"/>
    <lineage>
        <taxon>Eukaryota</taxon>
        <taxon>Metazoa</taxon>
        <taxon>Ecdysozoa</taxon>
        <taxon>Arthropoda</taxon>
        <taxon>Chelicerata</taxon>
        <taxon>Arachnida</taxon>
        <taxon>Araneae</taxon>
        <taxon>Araneomorphae</taxon>
        <taxon>Entelegynae</taxon>
        <taxon>Eresoidea</taxon>
        <taxon>Eresidae</taxon>
        <taxon>Stegodyphus</taxon>
    </lineage>
</organism>
<reference evidence="3 4" key="1">
    <citation type="submission" date="2013-11" db="EMBL/GenBank/DDBJ databases">
        <title>Genome sequencing of Stegodyphus mimosarum.</title>
        <authorList>
            <person name="Bechsgaard J."/>
        </authorList>
    </citation>
    <scope>NUCLEOTIDE SEQUENCE [LARGE SCALE GENOMIC DNA]</scope>
</reference>
<keyword evidence="4" id="KW-1185">Reference proteome</keyword>
<name>A0A087TAR3_STEMI</name>
<proteinExistence type="predicted"/>
<keyword evidence="1" id="KW-0472">Membrane</keyword>
<evidence type="ECO:0000313" key="4">
    <source>
        <dbReference type="Proteomes" id="UP000054359"/>
    </source>
</evidence>
<feature type="non-terminal residue" evidence="3">
    <location>
        <position position="119"/>
    </location>
</feature>
<keyword evidence="1" id="KW-1133">Transmembrane helix</keyword>
<dbReference type="OrthoDB" id="6415932at2759"/>
<evidence type="ECO:0000313" key="3">
    <source>
        <dbReference type="EMBL" id="KFM62202.1"/>
    </source>
</evidence>
<feature type="transmembrane region" description="Helical" evidence="1">
    <location>
        <begin position="44"/>
        <end position="66"/>
    </location>
</feature>
<sequence length="119" mass="13566">MRKFALKIFFIWSLLSCVRPHMEQQNFGKEHHLNELEERQLGAIGLTVLGALTLPILIPVGVARLVSRLVNLGNSSSSTGVTVRPVILPGRPLRRPQYKNYHKDFFSERLIHARRLNNA</sequence>
<keyword evidence="1" id="KW-0812">Transmembrane</keyword>
<accession>A0A087TAR3</accession>
<evidence type="ECO:0000256" key="2">
    <source>
        <dbReference type="SAM" id="SignalP"/>
    </source>
</evidence>
<dbReference type="AlphaFoldDB" id="A0A087TAR3"/>
<keyword evidence="2" id="KW-0732">Signal</keyword>
<feature type="signal peptide" evidence="2">
    <location>
        <begin position="1"/>
        <end position="20"/>
    </location>
</feature>
<dbReference type="EMBL" id="KK114329">
    <property type="protein sequence ID" value="KFM62202.1"/>
    <property type="molecule type" value="Genomic_DNA"/>
</dbReference>
<evidence type="ECO:0000256" key="1">
    <source>
        <dbReference type="SAM" id="Phobius"/>
    </source>
</evidence>
<protein>
    <submittedName>
        <fullName evidence="3">Uncharacterized protein</fullName>
    </submittedName>
</protein>
<gene>
    <name evidence="3" type="ORF">X975_02864</name>
</gene>
<dbReference type="Proteomes" id="UP000054359">
    <property type="component" value="Unassembled WGS sequence"/>
</dbReference>